<keyword evidence="6 8" id="KW-0675">Receptor</keyword>
<organism evidence="11 12">
    <name type="scientific">Staurois parvus</name>
    <dbReference type="NCBI Taxonomy" id="386267"/>
    <lineage>
        <taxon>Eukaryota</taxon>
        <taxon>Metazoa</taxon>
        <taxon>Chordata</taxon>
        <taxon>Craniata</taxon>
        <taxon>Vertebrata</taxon>
        <taxon>Euteleostomi</taxon>
        <taxon>Amphibia</taxon>
        <taxon>Batrachia</taxon>
        <taxon>Anura</taxon>
        <taxon>Neobatrachia</taxon>
        <taxon>Ranoidea</taxon>
        <taxon>Ranidae</taxon>
        <taxon>Staurois</taxon>
    </lineage>
</organism>
<keyword evidence="2 8" id="KW-0812">Transmembrane</keyword>
<evidence type="ECO:0000256" key="1">
    <source>
        <dbReference type="ARBA" id="ARBA00004141"/>
    </source>
</evidence>
<dbReference type="Gene3D" id="1.20.1070.10">
    <property type="entry name" value="Rhodopsin 7-helix transmembrane proteins"/>
    <property type="match status" value="1"/>
</dbReference>
<feature type="transmembrane region" description="Helical" evidence="9">
    <location>
        <begin position="204"/>
        <end position="227"/>
    </location>
</feature>
<dbReference type="InterPro" id="IPR000276">
    <property type="entry name" value="GPCR_Rhodpsn"/>
</dbReference>
<feature type="transmembrane region" description="Helical" evidence="9">
    <location>
        <begin position="164"/>
        <end position="192"/>
    </location>
</feature>
<keyword evidence="4 8" id="KW-0297">G-protein coupled receptor</keyword>
<protein>
    <recommendedName>
        <fullName evidence="9">Olfactory receptor</fullName>
    </recommendedName>
</protein>
<keyword evidence="9" id="KW-0552">Olfaction</keyword>
<keyword evidence="3 9" id="KW-1133">Transmembrane helix</keyword>
<dbReference type="CDD" id="cd15230">
    <property type="entry name" value="7tmA_OR5-like"/>
    <property type="match status" value="1"/>
</dbReference>
<keyword evidence="7 8" id="KW-0807">Transducer</keyword>
<name>A0ABN9EG47_9NEOB</name>
<evidence type="ECO:0000313" key="12">
    <source>
        <dbReference type="Proteomes" id="UP001162483"/>
    </source>
</evidence>
<dbReference type="PROSITE" id="PS50262">
    <property type="entry name" value="G_PROTEIN_RECEP_F1_2"/>
    <property type="match status" value="1"/>
</dbReference>
<comment type="caution">
    <text evidence="11">The sequence shown here is derived from an EMBL/GenBank/DDBJ whole genome shotgun (WGS) entry which is preliminary data.</text>
</comment>
<evidence type="ECO:0000256" key="6">
    <source>
        <dbReference type="ARBA" id="ARBA00023170"/>
    </source>
</evidence>
<dbReference type="InterPro" id="IPR000725">
    <property type="entry name" value="Olfact_rcpt"/>
</dbReference>
<feature type="transmembrane region" description="Helical" evidence="9">
    <location>
        <begin position="69"/>
        <end position="87"/>
    </location>
</feature>
<evidence type="ECO:0000256" key="4">
    <source>
        <dbReference type="ARBA" id="ARBA00023040"/>
    </source>
</evidence>
<evidence type="ECO:0000313" key="11">
    <source>
        <dbReference type="EMBL" id="CAI9583856.1"/>
    </source>
</evidence>
<feature type="transmembrane region" description="Helical" evidence="9">
    <location>
        <begin position="239"/>
        <end position="259"/>
    </location>
</feature>
<dbReference type="PROSITE" id="PS00237">
    <property type="entry name" value="G_PROTEIN_RECEP_F1_1"/>
    <property type="match status" value="1"/>
</dbReference>
<comment type="subcellular location">
    <subcellularLocation>
        <location evidence="9">Cell membrane</location>
        <topology evidence="9">Multi-pass membrane protein</topology>
    </subcellularLocation>
    <subcellularLocation>
        <location evidence="1">Membrane</location>
        <topology evidence="1">Multi-pass membrane protein</topology>
    </subcellularLocation>
</comment>
<accession>A0ABN9EG47</accession>
<dbReference type="InterPro" id="IPR017452">
    <property type="entry name" value="GPCR_Rhodpsn_7TM"/>
</dbReference>
<reference evidence="11" key="1">
    <citation type="submission" date="2023-05" db="EMBL/GenBank/DDBJ databases">
        <authorList>
            <person name="Stuckert A."/>
        </authorList>
    </citation>
    <scope>NUCLEOTIDE SEQUENCE</scope>
</reference>
<feature type="domain" description="G-protein coupled receptors family 1 profile" evidence="10">
    <location>
        <begin position="8"/>
        <end position="257"/>
    </location>
</feature>
<dbReference type="PRINTS" id="PR00237">
    <property type="entry name" value="GPCRRHODOPSN"/>
</dbReference>
<sequence length="298" mass="33866">MYLVTVFGNLGIIVLILTNDHLQSPMYFFLLNLAFIDFWYSSAITPKMLADLISAEKSISYLGCACQMYFFIALGSTESFLLAAMAIDRYAAICNPLHYLRIMTKEKCLKLLSGSYFGGFLHSLIQTCNIFRLSFCGSHQIDHFLCDIPPLLKLSCMDTSTNEFILSIFASIVAVSSVIIIVISYTSILRAVFRSRSSQGRHRAFSTCGSHFICVILFYSTILFTYLRPSSIYSLQQDKIISVVYTLVIPMLNPLIYSLRNREMKLALKNFKKVFSFILGCVKEETSYTGCFYKFSFK</sequence>
<keyword evidence="5 9" id="KW-0472">Membrane</keyword>
<dbReference type="SUPFAM" id="SSF81321">
    <property type="entry name" value="Family A G protein-coupled receptor-like"/>
    <property type="match status" value="1"/>
</dbReference>
<feature type="transmembrane region" description="Helical" evidence="9">
    <location>
        <begin position="29"/>
        <end position="49"/>
    </location>
</feature>
<evidence type="ECO:0000256" key="9">
    <source>
        <dbReference type="RuleBase" id="RU363047"/>
    </source>
</evidence>
<evidence type="ECO:0000256" key="7">
    <source>
        <dbReference type="ARBA" id="ARBA00023224"/>
    </source>
</evidence>
<keyword evidence="9" id="KW-1003">Cell membrane</keyword>
<evidence type="ECO:0000256" key="5">
    <source>
        <dbReference type="ARBA" id="ARBA00023136"/>
    </source>
</evidence>
<evidence type="ECO:0000256" key="2">
    <source>
        <dbReference type="ARBA" id="ARBA00022692"/>
    </source>
</evidence>
<dbReference type="PANTHER" id="PTHR48018">
    <property type="entry name" value="OLFACTORY RECEPTOR"/>
    <property type="match status" value="1"/>
</dbReference>
<evidence type="ECO:0000259" key="10">
    <source>
        <dbReference type="PROSITE" id="PS50262"/>
    </source>
</evidence>
<dbReference type="Proteomes" id="UP001162483">
    <property type="component" value="Unassembled WGS sequence"/>
</dbReference>
<evidence type="ECO:0000256" key="3">
    <source>
        <dbReference type="ARBA" id="ARBA00022989"/>
    </source>
</evidence>
<comment type="similarity">
    <text evidence="8">Belongs to the G-protein coupled receptor 1 family.</text>
</comment>
<keyword evidence="9" id="KW-0716">Sensory transduction</keyword>
<dbReference type="EMBL" id="CATNWA010015489">
    <property type="protein sequence ID" value="CAI9583856.1"/>
    <property type="molecule type" value="Genomic_DNA"/>
</dbReference>
<evidence type="ECO:0000256" key="8">
    <source>
        <dbReference type="RuleBase" id="RU000688"/>
    </source>
</evidence>
<dbReference type="Pfam" id="PF13853">
    <property type="entry name" value="7tm_4"/>
    <property type="match status" value="1"/>
</dbReference>
<keyword evidence="12" id="KW-1185">Reference proteome</keyword>
<dbReference type="PRINTS" id="PR00245">
    <property type="entry name" value="OLFACTORYR"/>
</dbReference>
<gene>
    <name evidence="11" type="ORF">SPARVUS_LOCUS9881414</name>
</gene>
<proteinExistence type="inferred from homology"/>